<keyword evidence="7 9" id="KW-0472">Membrane</keyword>
<dbReference type="PANTHER" id="PTHR35011">
    <property type="entry name" value="2,3-DIKETO-L-GULONATE TRAP TRANSPORTER SMALL PERMEASE PROTEIN YIAM"/>
    <property type="match status" value="1"/>
</dbReference>
<evidence type="ECO:0000256" key="6">
    <source>
        <dbReference type="ARBA" id="ARBA00022989"/>
    </source>
</evidence>
<dbReference type="Proteomes" id="UP000580856">
    <property type="component" value="Unassembled WGS sequence"/>
</dbReference>
<sequence length="173" mass="18576">MTARSVMSHRLHRIGCAIENGCIIALLSVLLALSAAPIALRNVGLTGAIWLDELLRILVLLMTMAGAVAASRDDNHITIDALARILPLRARLAVRVITDLFTVVVCAVAAWHGARFTLMEAEFGTLALGGAPAWIFQTAIPLGFGCIAWRYATFFAQHLRALISGLVRHGAPE</sequence>
<keyword evidence="6 9" id="KW-1133">Transmembrane helix</keyword>
<reference evidence="11 12" key="1">
    <citation type="submission" date="2020-03" db="EMBL/GenBank/DDBJ databases">
        <title>Genomic Encyclopedia of Type Strains, Phase IV (KMG-IV): sequencing the most valuable type-strain genomes for metagenomic binning, comparative biology and taxonomic classification.</title>
        <authorList>
            <person name="Goeker M."/>
        </authorList>
    </citation>
    <scope>NUCLEOTIDE SEQUENCE [LARGE SCALE GENOMIC DNA]</scope>
    <source>
        <strain evidence="11 12">DSM 24233</strain>
    </source>
</reference>
<evidence type="ECO:0000256" key="9">
    <source>
        <dbReference type="SAM" id="Phobius"/>
    </source>
</evidence>
<evidence type="ECO:0000256" key="8">
    <source>
        <dbReference type="ARBA" id="ARBA00038436"/>
    </source>
</evidence>
<evidence type="ECO:0000256" key="3">
    <source>
        <dbReference type="ARBA" id="ARBA00022475"/>
    </source>
</evidence>
<dbReference type="PANTHER" id="PTHR35011:SF2">
    <property type="entry name" value="2,3-DIKETO-L-GULONATE TRAP TRANSPORTER SMALL PERMEASE PROTEIN YIAM"/>
    <property type="match status" value="1"/>
</dbReference>
<dbReference type="InterPro" id="IPR007387">
    <property type="entry name" value="TRAP_DctQ"/>
</dbReference>
<gene>
    <name evidence="11" type="ORF">GGQ74_000811</name>
</gene>
<evidence type="ECO:0000259" key="10">
    <source>
        <dbReference type="Pfam" id="PF04290"/>
    </source>
</evidence>
<keyword evidence="3" id="KW-1003">Cell membrane</keyword>
<dbReference type="InterPro" id="IPR055348">
    <property type="entry name" value="DctQ"/>
</dbReference>
<feature type="transmembrane region" description="Helical" evidence="9">
    <location>
        <begin position="54"/>
        <end position="71"/>
    </location>
</feature>
<keyword evidence="4" id="KW-0997">Cell inner membrane</keyword>
<feature type="transmembrane region" description="Helical" evidence="9">
    <location>
        <begin position="134"/>
        <end position="152"/>
    </location>
</feature>
<evidence type="ECO:0000313" key="11">
    <source>
        <dbReference type="EMBL" id="NJB67171.1"/>
    </source>
</evidence>
<evidence type="ECO:0000256" key="2">
    <source>
        <dbReference type="ARBA" id="ARBA00022448"/>
    </source>
</evidence>
<proteinExistence type="inferred from homology"/>
<comment type="caution">
    <text evidence="11">The sequence shown here is derived from an EMBL/GenBank/DDBJ whole genome shotgun (WGS) entry which is preliminary data.</text>
</comment>
<feature type="transmembrane region" description="Helical" evidence="9">
    <location>
        <begin position="21"/>
        <end position="42"/>
    </location>
</feature>
<dbReference type="GO" id="GO:0015740">
    <property type="term" value="P:C4-dicarboxylate transport"/>
    <property type="evidence" value="ECO:0007669"/>
    <property type="project" value="TreeGrafter"/>
</dbReference>
<evidence type="ECO:0000256" key="4">
    <source>
        <dbReference type="ARBA" id="ARBA00022519"/>
    </source>
</evidence>
<keyword evidence="2" id="KW-0813">Transport</keyword>
<name>A0A846QG09_9BACT</name>
<dbReference type="EMBL" id="JAATJA010000001">
    <property type="protein sequence ID" value="NJB67171.1"/>
    <property type="molecule type" value="Genomic_DNA"/>
</dbReference>
<comment type="subcellular location">
    <subcellularLocation>
        <location evidence="1">Cell inner membrane</location>
        <topology evidence="1">Multi-pass membrane protein</topology>
    </subcellularLocation>
</comment>
<dbReference type="AlphaFoldDB" id="A0A846QG09"/>
<feature type="domain" description="Tripartite ATP-independent periplasmic transporters DctQ component" evidence="10">
    <location>
        <begin position="35"/>
        <end position="160"/>
    </location>
</feature>
<evidence type="ECO:0000256" key="7">
    <source>
        <dbReference type="ARBA" id="ARBA00023136"/>
    </source>
</evidence>
<accession>A0A846QG09</accession>
<comment type="similarity">
    <text evidence="8">Belongs to the TRAP transporter small permease family.</text>
</comment>
<dbReference type="GO" id="GO:0005886">
    <property type="term" value="C:plasma membrane"/>
    <property type="evidence" value="ECO:0007669"/>
    <property type="project" value="UniProtKB-SubCell"/>
</dbReference>
<dbReference type="GO" id="GO:0022857">
    <property type="term" value="F:transmembrane transporter activity"/>
    <property type="evidence" value="ECO:0007669"/>
    <property type="project" value="TreeGrafter"/>
</dbReference>
<organism evidence="11 12">
    <name type="scientific">Desulfobaculum xiamenense</name>
    <dbReference type="NCBI Taxonomy" id="995050"/>
    <lineage>
        <taxon>Bacteria</taxon>
        <taxon>Pseudomonadati</taxon>
        <taxon>Thermodesulfobacteriota</taxon>
        <taxon>Desulfovibrionia</taxon>
        <taxon>Desulfovibrionales</taxon>
        <taxon>Desulfovibrionaceae</taxon>
        <taxon>Desulfobaculum</taxon>
    </lineage>
</organism>
<feature type="transmembrane region" description="Helical" evidence="9">
    <location>
        <begin position="92"/>
        <end position="114"/>
    </location>
</feature>
<evidence type="ECO:0000256" key="1">
    <source>
        <dbReference type="ARBA" id="ARBA00004429"/>
    </source>
</evidence>
<dbReference type="Pfam" id="PF04290">
    <property type="entry name" value="DctQ"/>
    <property type="match status" value="1"/>
</dbReference>
<dbReference type="RefSeq" id="WP_167940251.1">
    <property type="nucleotide sequence ID" value="NZ_JAATJA010000001.1"/>
</dbReference>
<evidence type="ECO:0000313" key="12">
    <source>
        <dbReference type="Proteomes" id="UP000580856"/>
    </source>
</evidence>
<keyword evidence="12" id="KW-1185">Reference proteome</keyword>
<keyword evidence="5 9" id="KW-0812">Transmembrane</keyword>
<evidence type="ECO:0000256" key="5">
    <source>
        <dbReference type="ARBA" id="ARBA00022692"/>
    </source>
</evidence>
<protein>
    <submittedName>
        <fullName evidence="11">TRAP-type C4-dicarboxylate transport system permease small subunit</fullName>
    </submittedName>
</protein>